<evidence type="ECO:0000256" key="1">
    <source>
        <dbReference type="SAM" id="Phobius"/>
    </source>
</evidence>
<organism evidence="2 3">
    <name type="scientific">Dawidia soli</name>
    <dbReference type="NCBI Taxonomy" id="2782352"/>
    <lineage>
        <taxon>Bacteria</taxon>
        <taxon>Pseudomonadati</taxon>
        <taxon>Bacteroidota</taxon>
        <taxon>Cytophagia</taxon>
        <taxon>Cytophagales</taxon>
        <taxon>Chryseotaleaceae</taxon>
        <taxon>Dawidia</taxon>
    </lineage>
</organism>
<proteinExistence type="predicted"/>
<reference evidence="2 3" key="1">
    <citation type="submission" date="2021-05" db="EMBL/GenBank/DDBJ databases">
        <title>A Polyphasic approach of four new species of the genus Ohtaekwangia: Ohtaekwangia histidinii sp. nov., Ohtaekwangia cretensis sp. nov., Ohtaekwangia indiensis sp. nov., Ohtaekwangia reichenbachii sp. nov. from diverse environment.</title>
        <authorList>
            <person name="Octaviana S."/>
        </authorList>
    </citation>
    <scope>NUCLEOTIDE SEQUENCE [LARGE SCALE GENOMIC DNA]</scope>
    <source>
        <strain evidence="2 3">PWU37</strain>
    </source>
</reference>
<dbReference type="RefSeq" id="WP_254091884.1">
    <property type="nucleotide sequence ID" value="NZ_JAHESC010000029.1"/>
</dbReference>
<comment type="caution">
    <text evidence="2">The sequence shown here is derived from an EMBL/GenBank/DDBJ whole genome shotgun (WGS) entry which is preliminary data.</text>
</comment>
<protein>
    <submittedName>
        <fullName evidence="2">Uncharacterized protein</fullName>
    </submittedName>
</protein>
<keyword evidence="1" id="KW-0812">Transmembrane</keyword>
<keyword evidence="1" id="KW-1133">Transmembrane helix</keyword>
<sequence length="65" mass="7218">MNFLKIMGIVIIVATGLELLRIVTHYSSGNLESWPFGVEIGAAFAIWLGIFLIRRGNKQKKSGLQ</sequence>
<keyword evidence="3" id="KW-1185">Reference proteome</keyword>
<dbReference type="Proteomes" id="UP001319180">
    <property type="component" value="Unassembled WGS sequence"/>
</dbReference>
<gene>
    <name evidence="2" type="ORF">KK078_18955</name>
</gene>
<feature type="transmembrane region" description="Helical" evidence="1">
    <location>
        <begin position="34"/>
        <end position="53"/>
    </location>
</feature>
<name>A0AAP2GEQ9_9BACT</name>
<dbReference type="AlphaFoldDB" id="A0AAP2GEQ9"/>
<evidence type="ECO:0000313" key="3">
    <source>
        <dbReference type="Proteomes" id="UP001319180"/>
    </source>
</evidence>
<keyword evidence="1" id="KW-0472">Membrane</keyword>
<feature type="transmembrane region" description="Helical" evidence="1">
    <location>
        <begin position="7"/>
        <end position="28"/>
    </location>
</feature>
<evidence type="ECO:0000313" key="2">
    <source>
        <dbReference type="EMBL" id="MBT1688657.1"/>
    </source>
</evidence>
<dbReference type="EMBL" id="JAHESC010000029">
    <property type="protein sequence ID" value="MBT1688657.1"/>
    <property type="molecule type" value="Genomic_DNA"/>
</dbReference>
<accession>A0AAP2GEQ9</accession>